<reference evidence="2 3" key="1">
    <citation type="submission" date="2018-11" db="EMBL/GenBank/DDBJ databases">
        <title>Genome sequence of Saitozyma podzolica DSM 27192.</title>
        <authorList>
            <person name="Aliyu H."/>
            <person name="Gorte O."/>
            <person name="Ochsenreither K."/>
        </authorList>
    </citation>
    <scope>NUCLEOTIDE SEQUENCE [LARGE SCALE GENOMIC DNA]</scope>
    <source>
        <strain evidence="2 3">DSM 27192</strain>
    </source>
</reference>
<dbReference type="PANTHER" id="PTHR15955">
    <property type="entry name" value="RWD DOMAIN CONTAINING PROTEIN 2"/>
    <property type="match status" value="1"/>
</dbReference>
<protein>
    <submittedName>
        <fullName evidence="2">Uncharacterized protein</fullName>
    </submittedName>
</protein>
<dbReference type="PANTHER" id="PTHR15955:SF8">
    <property type="entry name" value="RWD DOMAIN-CONTAINING PROTEIN 2B-RELATED"/>
    <property type="match status" value="1"/>
</dbReference>
<proteinExistence type="predicted"/>
<sequence>MTTSTGLKSPRLQALDSEIELLTSSLLPTETLTSSPRDQWPRFVVIASTESQLAVHVRVDGQYPHQSAVKIDVKGASDGREEAEGWKEWVKERMEEWDGDTEYPLYQIMSTHFLPLFAPSSPSPQPETTSPTNPQPSVPHHVLLTSHHLLAPSKRKDLQTLSSQLSLVGFAKTGHPGIIYAIGGRDDLVEWLREVKSWQWLALKVRFAPEPLPDATAQEVEGGRGSEQGARGGKGRGEWIEVEKIGEAIEWLRKRGRERLLTDLGMGSGPG</sequence>
<comment type="caution">
    <text evidence="2">The sequence shown here is derived from an EMBL/GenBank/DDBJ whole genome shotgun (WGS) entry which is preliminary data.</text>
</comment>
<dbReference type="STRING" id="1890683.A0A427YJ63"/>
<dbReference type="OrthoDB" id="432412at2759"/>
<dbReference type="Proteomes" id="UP000279259">
    <property type="component" value="Unassembled WGS sequence"/>
</dbReference>
<name>A0A427YJ63_9TREE</name>
<evidence type="ECO:0000313" key="3">
    <source>
        <dbReference type="Proteomes" id="UP000279259"/>
    </source>
</evidence>
<feature type="region of interest" description="Disordered" evidence="1">
    <location>
        <begin position="119"/>
        <end position="140"/>
    </location>
</feature>
<organism evidence="2 3">
    <name type="scientific">Saitozyma podzolica</name>
    <dbReference type="NCBI Taxonomy" id="1890683"/>
    <lineage>
        <taxon>Eukaryota</taxon>
        <taxon>Fungi</taxon>
        <taxon>Dikarya</taxon>
        <taxon>Basidiomycota</taxon>
        <taxon>Agaricomycotina</taxon>
        <taxon>Tremellomycetes</taxon>
        <taxon>Tremellales</taxon>
        <taxon>Trimorphomycetaceae</taxon>
        <taxon>Saitozyma</taxon>
    </lineage>
</organism>
<dbReference type="AlphaFoldDB" id="A0A427YJ63"/>
<feature type="region of interest" description="Disordered" evidence="1">
    <location>
        <begin position="214"/>
        <end position="236"/>
    </location>
</feature>
<keyword evidence="3" id="KW-1185">Reference proteome</keyword>
<dbReference type="InterPro" id="IPR017359">
    <property type="entry name" value="Phi-like"/>
</dbReference>
<feature type="compositionally biased region" description="Gly residues" evidence="1">
    <location>
        <begin position="223"/>
        <end position="232"/>
    </location>
</feature>
<dbReference type="EMBL" id="RSCD01000009">
    <property type="protein sequence ID" value="RSH91111.1"/>
    <property type="molecule type" value="Genomic_DNA"/>
</dbReference>
<gene>
    <name evidence="2" type="ORF">EHS25_010287</name>
</gene>
<accession>A0A427YJ63</accession>
<evidence type="ECO:0000313" key="2">
    <source>
        <dbReference type="EMBL" id="RSH91111.1"/>
    </source>
</evidence>
<evidence type="ECO:0000256" key="1">
    <source>
        <dbReference type="SAM" id="MobiDB-lite"/>
    </source>
</evidence>